<reference evidence="7" key="1">
    <citation type="submission" date="2020-09" db="EMBL/GenBank/DDBJ databases">
        <title>Draft Genome Sequence of Paenibacillus sp. WST5.</title>
        <authorList>
            <person name="Bao Z."/>
        </authorList>
    </citation>
    <scope>NUCLEOTIDE SEQUENCE</scope>
    <source>
        <strain evidence="7">WST5</strain>
    </source>
</reference>
<protein>
    <submittedName>
        <fullName evidence="7">M67 family metallopeptidase</fullName>
    </submittedName>
</protein>
<keyword evidence="5" id="KW-0482">Metalloprotease</keyword>
<feature type="domain" description="MPN" evidence="6">
    <location>
        <begin position="3"/>
        <end position="136"/>
    </location>
</feature>
<dbReference type="SUPFAM" id="SSF102712">
    <property type="entry name" value="JAB1/MPN domain"/>
    <property type="match status" value="1"/>
</dbReference>
<evidence type="ECO:0000313" key="7">
    <source>
        <dbReference type="EMBL" id="MBD0381106.1"/>
    </source>
</evidence>
<dbReference type="InterPro" id="IPR051929">
    <property type="entry name" value="VirAsm_ModProt"/>
</dbReference>
<evidence type="ECO:0000256" key="1">
    <source>
        <dbReference type="ARBA" id="ARBA00022670"/>
    </source>
</evidence>
<evidence type="ECO:0000256" key="4">
    <source>
        <dbReference type="ARBA" id="ARBA00022833"/>
    </source>
</evidence>
<evidence type="ECO:0000313" key="8">
    <source>
        <dbReference type="Proteomes" id="UP000650466"/>
    </source>
</evidence>
<comment type="caution">
    <text evidence="7">The sequence shown here is derived from an EMBL/GenBank/DDBJ whole genome shotgun (WGS) entry which is preliminary data.</text>
</comment>
<dbReference type="Gene3D" id="3.40.140.10">
    <property type="entry name" value="Cytidine Deaminase, domain 2"/>
    <property type="match status" value="1"/>
</dbReference>
<evidence type="ECO:0000256" key="3">
    <source>
        <dbReference type="ARBA" id="ARBA00022801"/>
    </source>
</evidence>
<dbReference type="CDD" id="cd08070">
    <property type="entry name" value="MPN_like"/>
    <property type="match status" value="1"/>
</dbReference>
<dbReference type="SMART" id="SM00232">
    <property type="entry name" value="JAB_MPN"/>
    <property type="match status" value="1"/>
</dbReference>
<accession>A0A926KQ50</accession>
<dbReference type="GO" id="GO:0008270">
    <property type="term" value="F:zinc ion binding"/>
    <property type="evidence" value="ECO:0007669"/>
    <property type="project" value="TreeGrafter"/>
</dbReference>
<sequence>MIVHIRAELYNTIVQYALSMVPHEACGLITGSIHYDIQTKSFIPLNNLARNPEHHFSMSPQEMIPFLTDPANPVIGIFHSHPTAPALPSKADLETLWHTIPTHWILSLLKPSTPDLQIYQIKKAPLTSAHKLSFVIGQ</sequence>
<dbReference type="AlphaFoldDB" id="A0A926KQ50"/>
<organism evidence="7 8">
    <name type="scientific">Paenibacillus sedimenti</name>
    <dbReference type="NCBI Taxonomy" id="2770274"/>
    <lineage>
        <taxon>Bacteria</taxon>
        <taxon>Bacillati</taxon>
        <taxon>Bacillota</taxon>
        <taxon>Bacilli</taxon>
        <taxon>Bacillales</taxon>
        <taxon>Paenibacillaceae</taxon>
        <taxon>Paenibacillus</taxon>
    </lineage>
</organism>
<dbReference type="InterPro" id="IPR000555">
    <property type="entry name" value="JAMM/MPN+_dom"/>
</dbReference>
<evidence type="ECO:0000259" key="6">
    <source>
        <dbReference type="PROSITE" id="PS50249"/>
    </source>
</evidence>
<keyword evidence="1" id="KW-0645">Protease</keyword>
<dbReference type="EMBL" id="JACVVD010000004">
    <property type="protein sequence ID" value="MBD0381106.1"/>
    <property type="molecule type" value="Genomic_DNA"/>
</dbReference>
<name>A0A926KQ50_9BACL</name>
<keyword evidence="3" id="KW-0378">Hydrolase</keyword>
<dbReference type="InterPro" id="IPR037518">
    <property type="entry name" value="MPN"/>
</dbReference>
<keyword evidence="2" id="KW-0479">Metal-binding</keyword>
<dbReference type="PANTHER" id="PTHR34858:SF1">
    <property type="entry name" value="CYSO-CYSTEINE PEPTIDASE"/>
    <property type="match status" value="1"/>
</dbReference>
<dbReference type="GO" id="GO:0006508">
    <property type="term" value="P:proteolysis"/>
    <property type="evidence" value="ECO:0007669"/>
    <property type="project" value="UniProtKB-KW"/>
</dbReference>
<dbReference type="GO" id="GO:0008235">
    <property type="term" value="F:metalloexopeptidase activity"/>
    <property type="evidence" value="ECO:0007669"/>
    <property type="project" value="TreeGrafter"/>
</dbReference>
<evidence type="ECO:0000256" key="5">
    <source>
        <dbReference type="ARBA" id="ARBA00023049"/>
    </source>
</evidence>
<dbReference type="Pfam" id="PF14464">
    <property type="entry name" value="Prok-JAB"/>
    <property type="match status" value="1"/>
</dbReference>
<dbReference type="PANTHER" id="PTHR34858">
    <property type="entry name" value="CYSO-CYSTEINE PEPTIDASE"/>
    <property type="match status" value="1"/>
</dbReference>
<dbReference type="InterPro" id="IPR028090">
    <property type="entry name" value="JAB_dom_prok"/>
</dbReference>
<keyword evidence="4" id="KW-0862">Zinc</keyword>
<dbReference type="Proteomes" id="UP000650466">
    <property type="component" value="Unassembled WGS sequence"/>
</dbReference>
<proteinExistence type="predicted"/>
<dbReference type="PROSITE" id="PS50249">
    <property type="entry name" value="MPN"/>
    <property type="match status" value="1"/>
</dbReference>
<keyword evidence="8" id="KW-1185">Reference proteome</keyword>
<dbReference type="RefSeq" id="WP_188174912.1">
    <property type="nucleotide sequence ID" value="NZ_JACVVD010000004.1"/>
</dbReference>
<gene>
    <name evidence="7" type="ORF">ICC18_13355</name>
</gene>
<evidence type="ECO:0000256" key="2">
    <source>
        <dbReference type="ARBA" id="ARBA00022723"/>
    </source>
</evidence>